<feature type="compositionally biased region" description="Basic and acidic residues" evidence="1">
    <location>
        <begin position="156"/>
        <end position="171"/>
    </location>
</feature>
<proteinExistence type="predicted"/>
<organism evidence="2 3">
    <name type="scientific">Methylocystis echinoides</name>
    <dbReference type="NCBI Taxonomy" id="29468"/>
    <lineage>
        <taxon>Bacteria</taxon>
        <taxon>Pseudomonadati</taxon>
        <taxon>Pseudomonadota</taxon>
        <taxon>Alphaproteobacteria</taxon>
        <taxon>Hyphomicrobiales</taxon>
        <taxon>Methylocystaceae</taxon>
        <taxon>Methylocystis</taxon>
    </lineage>
</organism>
<name>A0A9W6LSQ7_9HYPH</name>
<dbReference type="EMBL" id="BSEC01000001">
    <property type="protein sequence ID" value="GLI93950.1"/>
    <property type="molecule type" value="Genomic_DNA"/>
</dbReference>
<evidence type="ECO:0000313" key="3">
    <source>
        <dbReference type="Proteomes" id="UP001144323"/>
    </source>
</evidence>
<dbReference type="AlphaFoldDB" id="A0A9W6LSQ7"/>
<feature type="compositionally biased region" description="Low complexity" evidence="1">
    <location>
        <begin position="208"/>
        <end position="218"/>
    </location>
</feature>
<evidence type="ECO:0000256" key="1">
    <source>
        <dbReference type="SAM" id="MobiDB-lite"/>
    </source>
</evidence>
<feature type="compositionally biased region" description="Polar residues" evidence="1">
    <location>
        <begin position="187"/>
        <end position="199"/>
    </location>
</feature>
<evidence type="ECO:0008006" key="4">
    <source>
        <dbReference type="Google" id="ProtNLM"/>
    </source>
</evidence>
<dbReference type="Proteomes" id="UP001144323">
    <property type="component" value="Unassembled WGS sequence"/>
</dbReference>
<comment type="caution">
    <text evidence="2">The sequence shown here is derived from an EMBL/GenBank/DDBJ whole genome shotgun (WGS) entry which is preliminary data.</text>
</comment>
<reference evidence="2" key="1">
    <citation type="journal article" date="2023" name="Int. J. Syst. Evol. Microbiol.">
        <title>Methylocystis iwaonis sp. nov., a type II methane-oxidizing bacterium from surface soil of a rice paddy field in Japan, and emended description of the genus Methylocystis (ex Whittenbury et al. 1970) Bowman et al. 1993.</title>
        <authorList>
            <person name="Kaise H."/>
            <person name="Sawadogo J.B."/>
            <person name="Alam M.S."/>
            <person name="Ueno C."/>
            <person name="Dianou D."/>
            <person name="Shinjo R."/>
            <person name="Asakawa S."/>
        </authorList>
    </citation>
    <scope>NUCLEOTIDE SEQUENCE</scope>
    <source>
        <strain evidence="2">LMG27198</strain>
    </source>
</reference>
<evidence type="ECO:0000313" key="2">
    <source>
        <dbReference type="EMBL" id="GLI93950.1"/>
    </source>
</evidence>
<feature type="region of interest" description="Disordered" evidence="1">
    <location>
        <begin position="100"/>
        <end position="236"/>
    </location>
</feature>
<protein>
    <recommendedName>
        <fullName evidence="4">Helix-turn-helix domain-containing protein</fullName>
    </recommendedName>
</protein>
<accession>A0A9W6LSQ7</accession>
<sequence>MTRFAKGPGERMDFIRQVQGHPAATAEDVATAAILATFVHSKEGTTFVRFDTLARVLRVSRRTLMWRLARLKERGHISITRRGQAPPEIAAILLPDCVPEVQSPRTSEPYPEVQRNRTSENLSESPEVQPRGVLRCNDDFVSHSKQTVPEPLNTGRTRELHKKAGEGDIPKPENSGSPADGAKATEQAPSGAQPQSPLQPVSHGGEGAASAGSLAPEAHSPAIPAPPANERQRRKRINYVELLKKLDAEGYGLSKN</sequence>
<gene>
    <name evidence="2" type="ORF">LMG27198_29420</name>
</gene>
<keyword evidence="3" id="KW-1185">Reference proteome</keyword>